<dbReference type="FunFam" id="1.10.340.70:FF:000001">
    <property type="entry name" value="Retrovirus-related Pol polyprotein from transposon gypsy-like Protein"/>
    <property type="match status" value="1"/>
</dbReference>
<dbReference type="Pfam" id="PF17921">
    <property type="entry name" value="Integrase_H2C2"/>
    <property type="match status" value="1"/>
</dbReference>
<dbReference type="InterPro" id="IPR041588">
    <property type="entry name" value="Integrase_H2C2"/>
</dbReference>
<dbReference type="GO" id="GO:0003676">
    <property type="term" value="F:nucleic acid binding"/>
    <property type="evidence" value="ECO:0007669"/>
    <property type="project" value="InterPro"/>
</dbReference>
<evidence type="ECO:0000256" key="1">
    <source>
        <dbReference type="SAM" id="MobiDB-lite"/>
    </source>
</evidence>
<organism evidence="4 5">
    <name type="scientific">Mytilus edulis</name>
    <name type="common">Blue mussel</name>
    <dbReference type="NCBI Taxonomy" id="6550"/>
    <lineage>
        <taxon>Eukaryota</taxon>
        <taxon>Metazoa</taxon>
        <taxon>Spiralia</taxon>
        <taxon>Lophotrochozoa</taxon>
        <taxon>Mollusca</taxon>
        <taxon>Bivalvia</taxon>
        <taxon>Autobranchia</taxon>
        <taxon>Pteriomorphia</taxon>
        <taxon>Mytilida</taxon>
        <taxon>Mytiloidea</taxon>
        <taxon>Mytilidae</taxon>
        <taxon>Mytilinae</taxon>
        <taxon>Mytilus</taxon>
    </lineage>
</organism>
<dbReference type="PANTHER" id="PTHR37984">
    <property type="entry name" value="PROTEIN CBG26694"/>
    <property type="match status" value="1"/>
</dbReference>
<gene>
    <name evidence="4" type="ORF">MEDL_67460</name>
</gene>
<dbReference type="InterPro" id="IPR036397">
    <property type="entry name" value="RNaseH_sf"/>
</dbReference>
<reference evidence="4" key="1">
    <citation type="submission" date="2021-03" db="EMBL/GenBank/DDBJ databases">
        <authorList>
            <person name="Bekaert M."/>
        </authorList>
    </citation>
    <scope>NUCLEOTIDE SEQUENCE</scope>
</reference>
<dbReference type="InterPro" id="IPR001584">
    <property type="entry name" value="Integrase_cat-core"/>
</dbReference>
<feature type="domain" description="Integrase catalytic" evidence="3">
    <location>
        <begin position="249"/>
        <end position="407"/>
    </location>
</feature>
<dbReference type="Gene3D" id="3.30.420.10">
    <property type="entry name" value="Ribonuclease H-like superfamily/Ribonuclease H"/>
    <property type="match status" value="1"/>
</dbReference>
<evidence type="ECO:0000313" key="4">
    <source>
        <dbReference type="EMBL" id="CAG2256101.1"/>
    </source>
</evidence>
<name>A0A8S3VPY0_MYTED</name>
<dbReference type="InterPro" id="IPR050951">
    <property type="entry name" value="Retrovirus_Pol_polyprotein"/>
</dbReference>
<dbReference type="Proteomes" id="UP000683360">
    <property type="component" value="Unassembled WGS sequence"/>
</dbReference>
<proteinExistence type="predicted"/>
<dbReference type="Gene3D" id="1.10.340.70">
    <property type="match status" value="1"/>
</dbReference>
<keyword evidence="5" id="KW-1185">Reference proteome</keyword>
<feature type="region of interest" description="Disordered" evidence="1">
    <location>
        <begin position="570"/>
        <end position="607"/>
    </location>
</feature>
<dbReference type="OrthoDB" id="6151170at2759"/>
<dbReference type="SUPFAM" id="SSF53098">
    <property type="entry name" value="Ribonuclease H-like"/>
    <property type="match status" value="1"/>
</dbReference>
<evidence type="ECO:0000256" key="2">
    <source>
        <dbReference type="SAM" id="SignalP"/>
    </source>
</evidence>
<dbReference type="EMBL" id="CAJPWZ010003295">
    <property type="protein sequence ID" value="CAG2256101.1"/>
    <property type="molecule type" value="Genomic_DNA"/>
</dbReference>
<dbReference type="AlphaFoldDB" id="A0A8S3VPY0"/>
<protein>
    <recommendedName>
        <fullName evidence="3">Integrase catalytic domain-containing protein</fullName>
    </recommendedName>
</protein>
<dbReference type="Pfam" id="PF00665">
    <property type="entry name" value="rve"/>
    <property type="match status" value="1"/>
</dbReference>
<evidence type="ECO:0000313" key="5">
    <source>
        <dbReference type="Proteomes" id="UP000683360"/>
    </source>
</evidence>
<dbReference type="InterPro" id="IPR012337">
    <property type="entry name" value="RNaseH-like_sf"/>
</dbReference>
<keyword evidence="2" id="KW-0732">Signal</keyword>
<comment type="caution">
    <text evidence="4">The sequence shown here is derived from an EMBL/GenBank/DDBJ whole genome shotgun (WGS) entry which is preliminary data.</text>
</comment>
<dbReference type="FunFam" id="3.30.420.10:FF:000032">
    <property type="entry name" value="Retrovirus-related Pol polyprotein from transposon 297-like Protein"/>
    <property type="match status" value="1"/>
</dbReference>
<accession>A0A8S3VPY0</accession>
<evidence type="ECO:0000259" key="3">
    <source>
        <dbReference type="PROSITE" id="PS50994"/>
    </source>
</evidence>
<feature type="signal peptide" evidence="2">
    <location>
        <begin position="1"/>
        <end position="22"/>
    </location>
</feature>
<dbReference type="PANTHER" id="PTHR37984:SF15">
    <property type="entry name" value="INTEGRASE CATALYTIC DOMAIN-CONTAINING PROTEIN"/>
    <property type="match status" value="1"/>
</dbReference>
<dbReference type="PROSITE" id="PS50994">
    <property type="entry name" value="INTEGRASE"/>
    <property type="match status" value="1"/>
</dbReference>
<sequence>MKSLILIIAVLIGMLFVPSIESWGGRRYYRGTRWPTATPAANPAAAAAAFLRNGRRRTLAAACVAAATAAQSVCLPNALAVTPACAAADLRAQMTDQIETMSTFPEYTANEIKQLQSSDNVLSVVLNFVEQGKLTTQMLTRQTKPVKKLLRKFDSLVIDNGILYRKISDIECGECKQLVIPETLKHYVLETLHNLSGHQGTERTLALLHKRCYWSDMVNDVKHWIKTCERCLVAKTPLPKVRPSMGSLIACKPLDILAMDFTVLEKSSDGRENVLVLTDVFTKFTQAFPTRDQKATTVAKVLVKDWFLKLGIPKRLHSDQGRNFEGVVIRELCRIYDIKKSRTTPYKPEGNAQTERFNRTMHDRLRTLMPEKKAKWPDYLPELTFMYNATPHSSTGYTPYFLMFGHEPRLPIDNLFHNDMTEIDTDLDIYLANHQKRMTEALKTANENIHKKASERQDIMNRGTDDKSIEIGSNILLKKHVQGRNKMQDNWHPTPYRVVHRFKDNVYGIQLADGSGPVRNVTRREICDTGKVDMMQNSSSDITEDSNSSFGGWNVTIVDPNSLPIQIDHQESGEDEQDVTTASVDDDNSRRRSKRTNAGKHSNPFNLPKSVLLKETSVHGNIEPVKFEQLGEAIAALGTSLGQSLGQTLQEGWLKHNMSNN</sequence>
<feature type="chain" id="PRO_5035776390" description="Integrase catalytic domain-containing protein" evidence="2">
    <location>
        <begin position="23"/>
        <end position="661"/>
    </location>
</feature>
<dbReference type="GO" id="GO:0015074">
    <property type="term" value="P:DNA integration"/>
    <property type="evidence" value="ECO:0007669"/>
    <property type="project" value="InterPro"/>
</dbReference>